<comment type="caution">
    <text evidence="1">The sequence shown here is derived from an EMBL/GenBank/DDBJ whole genome shotgun (WGS) entry which is preliminary data.</text>
</comment>
<dbReference type="AlphaFoldDB" id="A0A0F9PHK8"/>
<protein>
    <recommendedName>
        <fullName evidence="2">DUF1499 domain-containing protein</fullName>
    </recommendedName>
</protein>
<evidence type="ECO:0008006" key="2">
    <source>
        <dbReference type="Google" id="ProtNLM"/>
    </source>
</evidence>
<accession>A0A0F9PHK8</accession>
<name>A0A0F9PHK8_9ZZZZ</name>
<sequence>MELFAQEPAVQDTRINTLFLVGPLQELLTVMRYFLAISILFLTGCASTGNVPPSGTQFSLDGCPPFLNCVSSTSTMSLYSVAPIRLAEPLNQSSWELIKAVAIELPGASLNSARFGYADITCRSDLFGFPDYLELLVASDKQHLNVRSQSLIGFYDLGVNRRRVELLRRSLVQRGIAVD</sequence>
<dbReference type="PANTHER" id="PTHR34801">
    <property type="entry name" value="EXPRESSED PROTEIN"/>
    <property type="match status" value="1"/>
</dbReference>
<dbReference type="EMBL" id="LAZR01005366">
    <property type="protein sequence ID" value="KKN00521.1"/>
    <property type="molecule type" value="Genomic_DNA"/>
</dbReference>
<evidence type="ECO:0000313" key="1">
    <source>
        <dbReference type="EMBL" id="KKN00521.1"/>
    </source>
</evidence>
<reference evidence="1" key="1">
    <citation type="journal article" date="2015" name="Nature">
        <title>Complex archaea that bridge the gap between prokaryotes and eukaryotes.</title>
        <authorList>
            <person name="Spang A."/>
            <person name="Saw J.H."/>
            <person name="Jorgensen S.L."/>
            <person name="Zaremba-Niedzwiedzka K."/>
            <person name="Martijn J."/>
            <person name="Lind A.E."/>
            <person name="van Eijk R."/>
            <person name="Schleper C."/>
            <person name="Guy L."/>
            <person name="Ettema T.J."/>
        </authorList>
    </citation>
    <scope>NUCLEOTIDE SEQUENCE</scope>
</reference>
<organism evidence="1">
    <name type="scientific">marine sediment metagenome</name>
    <dbReference type="NCBI Taxonomy" id="412755"/>
    <lineage>
        <taxon>unclassified sequences</taxon>
        <taxon>metagenomes</taxon>
        <taxon>ecological metagenomes</taxon>
    </lineage>
</organism>
<dbReference type="InterPro" id="IPR010865">
    <property type="entry name" value="DUF1499"/>
</dbReference>
<dbReference type="PANTHER" id="PTHR34801:SF6">
    <property type="entry name" value="SLL1620 PROTEIN"/>
    <property type="match status" value="1"/>
</dbReference>
<proteinExistence type="predicted"/>
<gene>
    <name evidence="1" type="ORF">LCGC14_1137000</name>
</gene>
<dbReference type="Pfam" id="PF07386">
    <property type="entry name" value="DUF1499"/>
    <property type="match status" value="1"/>
</dbReference>